<accession>A0AAI9I129</accession>
<sequence>MQITNHTMLPPTPDNISDNISSQSLEDKVKELYAQYSVEVKNKKQQLIIQGNSLDVSNPVEMLKMQDAIGQYALELNFVSTLTHKATNAIDTLLKAQ</sequence>
<gene>
    <name evidence="2" type="primary">sctI</name>
    <name evidence="2" type="ORF">JRA39_002502</name>
</gene>
<dbReference type="SUPFAM" id="SSF140129">
    <property type="entry name" value="MxiH-like"/>
    <property type="match status" value="1"/>
</dbReference>
<dbReference type="NCBIfam" id="NF038054">
    <property type="entry name" value="T3SS_SctI"/>
    <property type="match status" value="1"/>
</dbReference>
<proteinExistence type="predicted"/>
<dbReference type="InterPro" id="IPR012670">
    <property type="entry name" value="T3SS_YscI/HrpB"/>
</dbReference>
<dbReference type="Pfam" id="PF17001">
    <property type="entry name" value="T3SS_basalb_I"/>
    <property type="match status" value="1"/>
</dbReference>
<comment type="caution">
    <text evidence="2">The sequence shown here is derived from an EMBL/GenBank/DDBJ whole genome shotgun (WGS) entry which is preliminary data.</text>
</comment>
<dbReference type="AlphaFoldDB" id="A0AAI9I129"/>
<dbReference type="GO" id="GO:0030254">
    <property type="term" value="P:protein secretion by the type III secretion system"/>
    <property type="evidence" value="ECO:0007669"/>
    <property type="project" value="InterPro"/>
</dbReference>
<protein>
    <submittedName>
        <fullName evidence="2">Type III secretion system inner rod subunit SctI</fullName>
    </submittedName>
</protein>
<evidence type="ECO:0000313" key="2">
    <source>
        <dbReference type="EMBL" id="EMP9433433.1"/>
    </source>
</evidence>
<dbReference type="EMBL" id="AAZDVE040000018">
    <property type="protein sequence ID" value="EMP9433433.1"/>
    <property type="molecule type" value="Genomic_DNA"/>
</dbReference>
<feature type="region of interest" description="Disordered" evidence="1">
    <location>
        <begin position="1"/>
        <end position="20"/>
    </location>
</feature>
<reference evidence="2" key="1">
    <citation type="submission" date="2024-02" db="EMBL/GenBank/DDBJ databases">
        <authorList>
            <consortium name="Clinical and Environmental Microbiology Branch: Whole genome sequencing antimicrobial resistance pathogens in the healthcare setting"/>
        </authorList>
    </citation>
    <scope>NUCLEOTIDE SEQUENCE</scope>
    <source>
        <strain evidence="2">2020GO-00142</strain>
    </source>
</reference>
<dbReference type="InterPro" id="IPR037203">
    <property type="entry name" value="T3SS_needle-like_sf"/>
</dbReference>
<name>A0AAI9I129_PROST</name>
<organism evidence="2">
    <name type="scientific">Providencia stuartii</name>
    <dbReference type="NCBI Taxonomy" id="588"/>
    <lineage>
        <taxon>Bacteria</taxon>
        <taxon>Pseudomonadati</taxon>
        <taxon>Pseudomonadota</taxon>
        <taxon>Gammaproteobacteria</taxon>
        <taxon>Enterobacterales</taxon>
        <taxon>Morganellaceae</taxon>
        <taxon>Providencia</taxon>
    </lineage>
</organism>
<dbReference type="RefSeq" id="WP_247047932.1">
    <property type="nucleotide sequence ID" value="NZ_JALLDV010000219.1"/>
</dbReference>
<dbReference type="InterPro" id="IPR047754">
    <property type="entry name" value="T3SS_SctI-like"/>
</dbReference>
<evidence type="ECO:0000256" key="1">
    <source>
        <dbReference type="SAM" id="MobiDB-lite"/>
    </source>
</evidence>